<dbReference type="AlphaFoldDB" id="A0A1I1EBU2"/>
<organism evidence="3 4">
    <name type="scientific">Tropicimonas isoalkanivorans</name>
    <dbReference type="NCBI Taxonomy" id="441112"/>
    <lineage>
        <taxon>Bacteria</taxon>
        <taxon>Pseudomonadati</taxon>
        <taxon>Pseudomonadota</taxon>
        <taxon>Alphaproteobacteria</taxon>
        <taxon>Rhodobacterales</taxon>
        <taxon>Roseobacteraceae</taxon>
        <taxon>Tropicimonas</taxon>
    </lineage>
</organism>
<sequence>MESRNHHADRVVEVAQSGTAAARSRLAASWRRSMVKHGLDPTQDHYRHRLGDTQLKLRKEALEPFLRIAAPQLDRLYSLLGMNGCGVVLTDAEGVILEQRYSEGDAAIFETWGLWEGADWSEAREGTNGIGTCLAEGRRLIVHRDEHFHPRNIAMSCIDAPIYGADGQLLAALDVSSARADQTEAINKLIAATVAQTVRQIEAEHFRASFPESRIVVVESGDADAAALLAVDGDDIVVGATREARRRFDLGNGPLVKARPARDLLESGDGPSGFERAERAAVKRALARAGGNVSQAARALGIGRATLYRRMKRLGLLDSGAESGETGDDLSQG</sequence>
<dbReference type="SUPFAM" id="SSF46689">
    <property type="entry name" value="Homeodomain-like"/>
    <property type="match status" value="1"/>
</dbReference>
<dbReference type="InterPro" id="IPR003018">
    <property type="entry name" value="GAF"/>
</dbReference>
<dbReference type="InterPro" id="IPR002197">
    <property type="entry name" value="HTH_Fis"/>
</dbReference>
<dbReference type="PRINTS" id="PR01590">
    <property type="entry name" value="HTHFIS"/>
</dbReference>
<protein>
    <submittedName>
        <fullName evidence="3">GAF domain-containing protein</fullName>
    </submittedName>
</protein>
<dbReference type="GO" id="GO:0043565">
    <property type="term" value="F:sequence-specific DNA binding"/>
    <property type="evidence" value="ECO:0007669"/>
    <property type="project" value="InterPro"/>
</dbReference>
<dbReference type="InterPro" id="IPR009057">
    <property type="entry name" value="Homeodomain-like_sf"/>
</dbReference>
<dbReference type="RefSeq" id="WP_177208232.1">
    <property type="nucleotide sequence ID" value="NZ_FOLG01000001.1"/>
</dbReference>
<dbReference type="SUPFAM" id="SSF55781">
    <property type="entry name" value="GAF domain-like"/>
    <property type="match status" value="1"/>
</dbReference>
<feature type="domain" description="DNA binding HTH" evidence="2">
    <location>
        <begin position="275"/>
        <end position="314"/>
    </location>
</feature>
<dbReference type="Proteomes" id="UP000198728">
    <property type="component" value="Unassembled WGS sequence"/>
</dbReference>
<dbReference type="Pfam" id="PF01590">
    <property type="entry name" value="GAF"/>
    <property type="match status" value="1"/>
</dbReference>
<feature type="domain" description="GAF" evidence="1">
    <location>
        <begin position="68"/>
        <end position="196"/>
    </location>
</feature>
<gene>
    <name evidence="3" type="ORF">SAMN04488094_101739</name>
</gene>
<dbReference type="Gene3D" id="1.10.10.60">
    <property type="entry name" value="Homeodomain-like"/>
    <property type="match status" value="1"/>
</dbReference>
<dbReference type="EMBL" id="FOLG01000001">
    <property type="protein sequence ID" value="SFB84517.1"/>
    <property type="molecule type" value="Genomic_DNA"/>
</dbReference>
<dbReference type="Pfam" id="PF02954">
    <property type="entry name" value="HTH_8"/>
    <property type="match status" value="1"/>
</dbReference>
<evidence type="ECO:0000259" key="2">
    <source>
        <dbReference type="Pfam" id="PF02954"/>
    </source>
</evidence>
<evidence type="ECO:0000313" key="4">
    <source>
        <dbReference type="Proteomes" id="UP000198728"/>
    </source>
</evidence>
<name>A0A1I1EBU2_9RHOB</name>
<dbReference type="Gene3D" id="3.30.450.40">
    <property type="match status" value="1"/>
</dbReference>
<dbReference type="InterPro" id="IPR029016">
    <property type="entry name" value="GAF-like_dom_sf"/>
</dbReference>
<reference evidence="3 4" key="1">
    <citation type="submission" date="2016-10" db="EMBL/GenBank/DDBJ databases">
        <authorList>
            <person name="de Groot N.N."/>
        </authorList>
    </citation>
    <scope>NUCLEOTIDE SEQUENCE [LARGE SCALE GENOMIC DNA]</scope>
    <source>
        <strain evidence="3 4">DSM 19548</strain>
    </source>
</reference>
<evidence type="ECO:0000313" key="3">
    <source>
        <dbReference type="EMBL" id="SFB84517.1"/>
    </source>
</evidence>
<evidence type="ECO:0000259" key="1">
    <source>
        <dbReference type="Pfam" id="PF01590"/>
    </source>
</evidence>
<keyword evidence="4" id="KW-1185">Reference proteome</keyword>
<accession>A0A1I1EBU2</accession>
<proteinExistence type="predicted"/>
<dbReference type="STRING" id="441112.SAMN04488094_101739"/>